<protein>
    <submittedName>
        <fullName evidence="1">Uncharacterized protein</fullName>
    </submittedName>
</protein>
<dbReference type="EMBL" id="AP018227">
    <property type="protein sequence ID" value="BAY84452.1"/>
    <property type="molecule type" value="Genomic_DNA"/>
</dbReference>
<accession>A0A1Z4LT97</accession>
<gene>
    <name evidence="1" type="ORF">NIES267_39480</name>
</gene>
<sequence length="247" mass="27691">MSKQYSIIKGFIVICSLTFPYFNLPPAIASEVKQSVKQITQKVATGNSYSSIPRIELSPGYGVNISFIKSDEIIEKVWLDNPTFASLDVDGCLSTEERECDKEGATVIHLRRINPIKVRQLPSSNTSLLTVIAKGKSERRVYLFKVGMGNKALTYHILEIIPDSKIVPENTQFTNIKNINELQLLSRGLKIVNSKGLISKESRLWSRIAYFLVKVRIGEPIDSAARRSGISMRLVNRLIELGSKYNS</sequence>
<evidence type="ECO:0000313" key="2">
    <source>
        <dbReference type="Proteomes" id="UP000218418"/>
    </source>
</evidence>
<organism evidence="1 2">
    <name type="scientific">Calothrix parasitica NIES-267</name>
    <dbReference type="NCBI Taxonomy" id="1973488"/>
    <lineage>
        <taxon>Bacteria</taxon>
        <taxon>Bacillati</taxon>
        <taxon>Cyanobacteriota</taxon>
        <taxon>Cyanophyceae</taxon>
        <taxon>Nostocales</taxon>
        <taxon>Calotrichaceae</taxon>
        <taxon>Calothrix</taxon>
    </lineage>
</organism>
<keyword evidence="2" id="KW-1185">Reference proteome</keyword>
<evidence type="ECO:0000313" key="1">
    <source>
        <dbReference type="EMBL" id="BAY84452.1"/>
    </source>
</evidence>
<dbReference type="AlphaFoldDB" id="A0A1Z4LT97"/>
<reference evidence="1 2" key="1">
    <citation type="submission" date="2017-06" db="EMBL/GenBank/DDBJ databases">
        <title>Genome sequencing of cyanobaciteial culture collection at National Institute for Environmental Studies (NIES).</title>
        <authorList>
            <person name="Hirose Y."/>
            <person name="Shimura Y."/>
            <person name="Fujisawa T."/>
            <person name="Nakamura Y."/>
            <person name="Kawachi M."/>
        </authorList>
    </citation>
    <scope>NUCLEOTIDE SEQUENCE [LARGE SCALE GENOMIC DNA]</scope>
    <source>
        <strain evidence="1 2">NIES-267</strain>
    </source>
</reference>
<name>A0A1Z4LT97_9CYAN</name>
<dbReference type="Proteomes" id="UP000218418">
    <property type="component" value="Chromosome"/>
</dbReference>
<proteinExistence type="predicted"/>